<proteinExistence type="predicted"/>
<dbReference type="EMBL" id="CM029040">
    <property type="protein sequence ID" value="KAG2636128.1"/>
    <property type="molecule type" value="Genomic_DNA"/>
</dbReference>
<evidence type="ECO:0000313" key="4">
    <source>
        <dbReference type="Proteomes" id="UP000823388"/>
    </source>
</evidence>
<dbReference type="PANTHER" id="PTHR33170:SF2">
    <property type="entry name" value="OS12G0531500 PROTEIN"/>
    <property type="match status" value="1"/>
</dbReference>
<accession>A0A8T0VMN0</accession>
<dbReference type="Proteomes" id="UP000823388">
    <property type="component" value="Chromosome 2N"/>
</dbReference>
<sequence>MAVECSSFHKKRLKMFGFGIPGQGFYSIEIPEKSKVEKFSSLITVLEGVGTEEKLEEEFKNLVNDKWDFQVRELSRNEFRAAFPDQGSLDTFSKMSSVELALYGLKIKISKSNIDPTASSSLKTVWVKVHGVPSFARDKEIINEITSLVAEPIKVDDFSLLRDEPIRVRVNCRDPSKLKEFVEIFFNGVGYEIRFAVEGFHGGPKIPTDKTTSHGKTDDSQRGGGKTKDGPGGGQRKTSGVTISLMEIRMLTSMPVRATLSMITWKIWSGMVLLIAVIPRHL</sequence>
<evidence type="ECO:0000313" key="3">
    <source>
        <dbReference type="EMBL" id="KAG2636128.1"/>
    </source>
</evidence>
<keyword evidence="4" id="KW-1185">Reference proteome</keyword>
<reference evidence="3" key="1">
    <citation type="submission" date="2020-05" db="EMBL/GenBank/DDBJ databases">
        <title>WGS assembly of Panicum virgatum.</title>
        <authorList>
            <person name="Lovell J.T."/>
            <person name="Jenkins J."/>
            <person name="Shu S."/>
            <person name="Juenger T.E."/>
            <person name="Schmutz J."/>
        </authorList>
    </citation>
    <scope>NUCLEOTIDE SEQUENCE</scope>
    <source>
        <strain evidence="3">AP13</strain>
    </source>
</reference>
<feature type="compositionally biased region" description="Basic and acidic residues" evidence="1">
    <location>
        <begin position="207"/>
        <end position="229"/>
    </location>
</feature>
<keyword evidence="2" id="KW-0472">Membrane</keyword>
<evidence type="ECO:0000256" key="2">
    <source>
        <dbReference type="SAM" id="Phobius"/>
    </source>
</evidence>
<keyword evidence="2" id="KW-1133">Transmembrane helix</keyword>
<feature type="region of interest" description="Disordered" evidence="1">
    <location>
        <begin position="204"/>
        <end position="238"/>
    </location>
</feature>
<evidence type="ECO:0008006" key="5">
    <source>
        <dbReference type="Google" id="ProtNLM"/>
    </source>
</evidence>
<feature type="transmembrane region" description="Helical" evidence="2">
    <location>
        <begin position="258"/>
        <end position="278"/>
    </location>
</feature>
<comment type="caution">
    <text evidence="3">The sequence shown here is derived from an EMBL/GenBank/DDBJ whole genome shotgun (WGS) entry which is preliminary data.</text>
</comment>
<evidence type="ECO:0000256" key="1">
    <source>
        <dbReference type="SAM" id="MobiDB-lite"/>
    </source>
</evidence>
<dbReference type="AlphaFoldDB" id="A0A8T0VMN0"/>
<gene>
    <name evidence="3" type="ORF">PVAP13_2NG425800</name>
</gene>
<organism evidence="3 4">
    <name type="scientific">Panicum virgatum</name>
    <name type="common">Blackwell switchgrass</name>
    <dbReference type="NCBI Taxonomy" id="38727"/>
    <lineage>
        <taxon>Eukaryota</taxon>
        <taxon>Viridiplantae</taxon>
        <taxon>Streptophyta</taxon>
        <taxon>Embryophyta</taxon>
        <taxon>Tracheophyta</taxon>
        <taxon>Spermatophyta</taxon>
        <taxon>Magnoliopsida</taxon>
        <taxon>Liliopsida</taxon>
        <taxon>Poales</taxon>
        <taxon>Poaceae</taxon>
        <taxon>PACMAD clade</taxon>
        <taxon>Panicoideae</taxon>
        <taxon>Panicodae</taxon>
        <taxon>Paniceae</taxon>
        <taxon>Panicinae</taxon>
        <taxon>Panicum</taxon>
        <taxon>Panicum sect. Hiantes</taxon>
    </lineage>
</organism>
<dbReference type="PANTHER" id="PTHR33170">
    <property type="entry name" value="DUF4283 DOMAIN-CONTAINING PROTEIN-RELATED"/>
    <property type="match status" value="1"/>
</dbReference>
<keyword evidence="2" id="KW-0812">Transmembrane</keyword>
<protein>
    <recommendedName>
        <fullName evidence="5">DUF4283 domain-containing protein</fullName>
    </recommendedName>
</protein>
<name>A0A8T0VMN0_PANVG</name>